<dbReference type="EMBL" id="NHRJ02000001">
    <property type="protein sequence ID" value="PZE22681.1"/>
    <property type="molecule type" value="Genomic_DNA"/>
</dbReference>
<keyword evidence="3" id="KW-1185">Reference proteome</keyword>
<sequence length="69" mass="7568">MTEVKCSVANCQYWAEGNNCAATAIIIDVDQHARANYDTEFAVEDMHGHKDAATSSSNTCCHTFTPRKS</sequence>
<dbReference type="InterPro" id="IPR011437">
    <property type="entry name" value="DUF1540"/>
</dbReference>
<evidence type="ECO:0000313" key="3">
    <source>
        <dbReference type="Proteomes" id="UP000214746"/>
    </source>
</evidence>
<reference evidence="2" key="1">
    <citation type="submission" date="2018-06" db="EMBL/GenBank/DDBJ databases">
        <title>Paenibacillus xerothermodurans sp. nov. an extremely dry heat resistant spore forming bacterium isolated from the soil of Cape Canaveral, Florida.</title>
        <authorList>
            <person name="Seuylemezian A."/>
            <person name="Kaur N."/>
            <person name="Patil P."/>
            <person name="Patil P."/>
            <person name="Mayilraj S."/>
            <person name="Vaishampayan P."/>
        </authorList>
    </citation>
    <scope>NUCLEOTIDE SEQUENCE [LARGE SCALE GENOMIC DNA]</scope>
    <source>
        <strain evidence="2">ATCC 27380</strain>
    </source>
</reference>
<gene>
    <name evidence="2" type="ORF">CBW46_002630</name>
</gene>
<feature type="domain" description="DUF1540" evidence="1">
    <location>
        <begin position="4"/>
        <end position="64"/>
    </location>
</feature>
<accession>A0A2W1NHR3</accession>
<name>A0A2W1NHR3_PAEXE</name>
<dbReference type="AlphaFoldDB" id="A0A2W1NHR3"/>
<evidence type="ECO:0000259" key="1">
    <source>
        <dbReference type="Pfam" id="PF07561"/>
    </source>
</evidence>
<dbReference type="Pfam" id="PF07561">
    <property type="entry name" value="DUF1540"/>
    <property type="match status" value="1"/>
</dbReference>
<comment type="caution">
    <text evidence="2">The sequence shown here is derived from an EMBL/GenBank/DDBJ whole genome shotgun (WGS) entry which is preliminary data.</text>
</comment>
<dbReference type="OrthoDB" id="1681234at2"/>
<dbReference type="Proteomes" id="UP000214746">
    <property type="component" value="Unassembled WGS sequence"/>
</dbReference>
<evidence type="ECO:0000313" key="2">
    <source>
        <dbReference type="EMBL" id="PZE22681.1"/>
    </source>
</evidence>
<proteinExistence type="predicted"/>
<dbReference type="RefSeq" id="WP_089198451.1">
    <property type="nucleotide sequence ID" value="NZ_NHRJ02000001.1"/>
</dbReference>
<organism evidence="2 3">
    <name type="scientific">Paenibacillus xerothermodurans</name>
    <dbReference type="NCBI Taxonomy" id="1977292"/>
    <lineage>
        <taxon>Bacteria</taxon>
        <taxon>Bacillati</taxon>
        <taxon>Bacillota</taxon>
        <taxon>Bacilli</taxon>
        <taxon>Bacillales</taxon>
        <taxon>Paenibacillaceae</taxon>
        <taxon>Paenibacillus</taxon>
    </lineage>
</organism>
<protein>
    <submittedName>
        <fullName evidence="2">DUF1540 domain-containing protein</fullName>
    </submittedName>
</protein>